<dbReference type="Gramene" id="OMP10654">
    <property type="protein sequence ID" value="OMP10654"/>
    <property type="gene ID" value="CCACVL1_00833"/>
</dbReference>
<reference evidence="2 3" key="1">
    <citation type="submission" date="2013-09" db="EMBL/GenBank/DDBJ databases">
        <title>Corchorus capsularis genome sequencing.</title>
        <authorList>
            <person name="Alam M."/>
            <person name="Haque M.S."/>
            <person name="Islam M.S."/>
            <person name="Emdad E.M."/>
            <person name="Islam M.M."/>
            <person name="Ahmed B."/>
            <person name="Halim A."/>
            <person name="Hossen Q.M.M."/>
            <person name="Hossain M.Z."/>
            <person name="Ahmed R."/>
            <person name="Khan M.M."/>
            <person name="Islam R."/>
            <person name="Rashid M.M."/>
            <person name="Khan S.A."/>
            <person name="Rahman M.S."/>
            <person name="Alam M."/>
        </authorList>
    </citation>
    <scope>NUCLEOTIDE SEQUENCE [LARGE SCALE GENOMIC DNA]</scope>
    <source>
        <strain evidence="3">cv. CVL-1</strain>
        <tissue evidence="2">Whole seedling</tissue>
    </source>
</reference>
<organism evidence="2 3">
    <name type="scientific">Corchorus capsularis</name>
    <name type="common">Jute</name>
    <dbReference type="NCBI Taxonomy" id="210143"/>
    <lineage>
        <taxon>Eukaryota</taxon>
        <taxon>Viridiplantae</taxon>
        <taxon>Streptophyta</taxon>
        <taxon>Embryophyta</taxon>
        <taxon>Tracheophyta</taxon>
        <taxon>Spermatophyta</taxon>
        <taxon>Magnoliopsida</taxon>
        <taxon>eudicotyledons</taxon>
        <taxon>Gunneridae</taxon>
        <taxon>Pentapetalae</taxon>
        <taxon>rosids</taxon>
        <taxon>malvids</taxon>
        <taxon>Malvales</taxon>
        <taxon>Malvaceae</taxon>
        <taxon>Grewioideae</taxon>
        <taxon>Apeibeae</taxon>
        <taxon>Corchorus</taxon>
    </lineage>
</organism>
<evidence type="ECO:0000313" key="3">
    <source>
        <dbReference type="Proteomes" id="UP000188268"/>
    </source>
</evidence>
<feature type="non-terminal residue" evidence="2">
    <location>
        <position position="1"/>
    </location>
</feature>
<dbReference type="AlphaFoldDB" id="A0A1R3KU72"/>
<sequence>HLGRENQLQAEPKVETIEQNNS</sequence>
<feature type="region of interest" description="Disordered" evidence="1">
    <location>
        <begin position="1"/>
        <end position="22"/>
    </location>
</feature>
<keyword evidence="3" id="KW-1185">Reference proteome</keyword>
<comment type="caution">
    <text evidence="2">The sequence shown here is derived from an EMBL/GenBank/DDBJ whole genome shotgun (WGS) entry which is preliminary data.</text>
</comment>
<dbReference type="EMBL" id="AWWV01002069">
    <property type="protein sequence ID" value="OMP10654.1"/>
    <property type="molecule type" value="Genomic_DNA"/>
</dbReference>
<accession>A0A1R3KU72</accession>
<evidence type="ECO:0000256" key="1">
    <source>
        <dbReference type="SAM" id="MobiDB-lite"/>
    </source>
</evidence>
<evidence type="ECO:0000313" key="2">
    <source>
        <dbReference type="EMBL" id="OMP10654.1"/>
    </source>
</evidence>
<dbReference type="Proteomes" id="UP000188268">
    <property type="component" value="Unassembled WGS sequence"/>
</dbReference>
<name>A0A1R3KU72_COCAP</name>
<proteinExistence type="predicted"/>
<protein>
    <submittedName>
        <fullName evidence="2">Uncharacterized protein</fullName>
    </submittedName>
</protein>
<gene>
    <name evidence="2" type="ORF">CCACVL1_00833</name>
</gene>